<feature type="region of interest" description="Disordered" evidence="8">
    <location>
        <begin position="239"/>
        <end position="259"/>
    </location>
</feature>
<comment type="subcellular location">
    <subcellularLocation>
        <location evidence="1">Cell membrane</location>
        <topology evidence="1">Multi-pass membrane protein</topology>
    </subcellularLocation>
</comment>
<feature type="transmembrane region" description="Helical" evidence="9">
    <location>
        <begin position="216"/>
        <end position="234"/>
    </location>
</feature>
<dbReference type="RefSeq" id="WP_052405990.1">
    <property type="nucleotide sequence ID" value="NZ_BBLU01000014.1"/>
</dbReference>
<feature type="transmembrane region" description="Helical" evidence="9">
    <location>
        <begin position="143"/>
        <end position="166"/>
    </location>
</feature>
<dbReference type="AlphaFoldDB" id="A0A1H7AEQ9"/>
<name>A0A1H7AEQ9_9MICO</name>
<keyword evidence="3" id="KW-0813">Transport</keyword>
<keyword evidence="4" id="KW-1003">Cell membrane</keyword>
<evidence type="ECO:0000256" key="2">
    <source>
        <dbReference type="ARBA" id="ARBA00010735"/>
    </source>
</evidence>
<evidence type="ECO:0000313" key="10">
    <source>
        <dbReference type="EMBL" id="SEJ63426.1"/>
    </source>
</evidence>
<dbReference type="EMBL" id="FNZI01000006">
    <property type="protein sequence ID" value="SEJ63426.1"/>
    <property type="molecule type" value="Genomic_DNA"/>
</dbReference>
<dbReference type="Proteomes" id="UP000183315">
    <property type="component" value="Unassembled WGS sequence"/>
</dbReference>
<feature type="transmembrane region" description="Helical" evidence="9">
    <location>
        <begin position="49"/>
        <end position="70"/>
    </location>
</feature>
<sequence>MTSPSPSFLRIGRQQWQDTWAGVRAVAPLMPGAILFGLAFGALIRVAGINAWVGNFASVSVVAGASQIAIVEQLRAGAPAAIAVLTALVINARFALYSAALAPVFEAFPARWRLGLAHLMTDQSAVVALQHSPRWPDPVRRRWFIWGSSGPFVAVWAMGTAAGIALGPVIPDSWQIGFIVPLMFLAVLVPGLRDSPALVAVAVSVGVVLLGKELPYGLNVLLGALAGIAAGAMVPRRAAAHDDANEDPENPPTGSEASL</sequence>
<feature type="transmembrane region" description="Helical" evidence="9">
    <location>
        <begin position="178"/>
        <end position="210"/>
    </location>
</feature>
<keyword evidence="7 9" id="KW-0472">Membrane</keyword>
<evidence type="ECO:0000256" key="3">
    <source>
        <dbReference type="ARBA" id="ARBA00022448"/>
    </source>
</evidence>
<reference evidence="11" key="1">
    <citation type="submission" date="2016-10" db="EMBL/GenBank/DDBJ databases">
        <authorList>
            <person name="Varghese N."/>
        </authorList>
    </citation>
    <scope>NUCLEOTIDE SEQUENCE [LARGE SCALE GENOMIC DNA]</scope>
    <source>
        <strain evidence="11">DSM 24868</strain>
    </source>
</reference>
<organism evidence="10 11">
    <name type="scientific">Demequina mangrovi</name>
    <dbReference type="NCBI Taxonomy" id="1043493"/>
    <lineage>
        <taxon>Bacteria</taxon>
        <taxon>Bacillati</taxon>
        <taxon>Actinomycetota</taxon>
        <taxon>Actinomycetes</taxon>
        <taxon>Micrococcales</taxon>
        <taxon>Demequinaceae</taxon>
        <taxon>Demequina</taxon>
    </lineage>
</organism>
<keyword evidence="11" id="KW-1185">Reference proteome</keyword>
<evidence type="ECO:0000256" key="7">
    <source>
        <dbReference type="ARBA" id="ARBA00023136"/>
    </source>
</evidence>
<proteinExistence type="inferred from homology"/>
<evidence type="ECO:0000256" key="1">
    <source>
        <dbReference type="ARBA" id="ARBA00004651"/>
    </source>
</evidence>
<keyword evidence="6 9" id="KW-1133">Transmembrane helix</keyword>
<dbReference type="OrthoDB" id="9803444at2"/>
<dbReference type="Pfam" id="PF03591">
    <property type="entry name" value="AzlC"/>
    <property type="match status" value="1"/>
</dbReference>
<gene>
    <name evidence="10" type="ORF">SAMN05421637_2498</name>
</gene>
<evidence type="ECO:0000256" key="4">
    <source>
        <dbReference type="ARBA" id="ARBA00022475"/>
    </source>
</evidence>
<comment type="similarity">
    <text evidence="2">Belongs to the AzlC family.</text>
</comment>
<evidence type="ECO:0000256" key="9">
    <source>
        <dbReference type="SAM" id="Phobius"/>
    </source>
</evidence>
<dbReference type="GO" id="GO:1903785">
    <property type="term" value="P:L-valine transmembrane transport"/>
    <property type="evidence" value="ECO:0007669"/>
    <property type="project" value="TreeGrafter"/>
</dbReference>
<dbReference type="STRING" id="1043493.SAMN05421637_2498"/>
<dbReference type="eggNOG" id="COG1296">
    <property type="taxonomic scope" value="Bacteria"/>
</dbReference>
<dbReference type="GO" id="GO:0005886">
    <property type="term" value="C:plasma membrane"/>
    <property type="evidence" value="ECO:0007669"/>
    <property type="project" value="UniProtKB-SubCell"/>
</dbReference>
<dbReference type="PANTHER" id="PTHR34979">
    <property type="entry name" value="INNER MEMBRANE PROTEIN YGAZ"/>
    <property type="match status" value="1"/>
</dbReference>
<evidence type="ECO:0000313" key="11">
    <source>
        <dbReference type="Proteomes" id="UP000183315"/>
    </source>
</evidence>
<keyword evidence="5 9" id="KW-0812">Transmembrane</keyword>
<evidence type="ECO:0000256" key="8">
    <source>
        <dbReference type="SAM" id="MobiDB-lite"/>
    </source>
</evidence>
<feature type="transmembrane region" description="Helical" evidence="9">
    <location>
        <begin position="82"/>
        <end position="105"/>
    </location>
</feature>
<protein>
    <submittedName>
        <fullName evidence="10">Predicted branched-chain amino acid permease (Azaleucine resistance)</fullName>
    </submittedName>
</protein>
<evidence type="ECO:0000256" key="6">
    <source>
        <dbReference type="ARBA" id="ARBA00022989"/>
    </source>
</evidence>
<dbReference type="InterPro" id="IPR011606">
    <property type="entry name" value="Brnchd-chn_aa_trnsp_permease"/>
</dbReference>
<dbReference type="PANTHER" id="PTHR34979:SF1">
    <property type="entry name" value="INNER MEMBRANE PROTEIN YGAZ"/>
    <property type="match status" value="1"/>
</dbReference>
<accession>A0A1H7AEQ9</accession>
<evidence type="ECO:0000256" key="5">
    <source>
        <dbReference type="ARBA" id="ARBA00022692"/>
    </source>
</evidence>
<feature type="transmembrane region" description="Helical" evidence="9">
    <location>
        <begin position="21"/>
        <end position="43"/>
    </location>
</feature>